<dbReference type="Pfam" id="PF14595">
    <property type="entry name" value="Thioredoxin_9"/>
    <property type="match status" value="1"/>
</dbReference>
<dbReference type="RefSeq" id="WP_304420654.1">
    <property type="nucleotide sequence ID" value="NZ_JANCMU010000003.1"/>
</dbReference>
<dbReference type="InterPro" id="IPR036249">
    <property type="entry name" value="Thioredoxin-like_sf"/>
</dbReference>
<reference evidence="1" key="1">
    <citation type="submission" date="2022-07" db="EMBL/GenBank/DDBJ databases">
        <title>Description and genome-wide analysis of Profundicola chukchiensis gen. nov., sp. nov., marine bacteria isolated from bottom sediments of the Chukchi Sea.</title>
        <authorList>
            <person name="Romanenko L."/>
            <person name="Otstavnykh N."/>
            <person name="Kurilenko V."/>
            <person name="Eremeev V."/>
            <person name="Velansky P."/>
            <person name="Mikhailov V."/>
            <person name="Isaeva M."/>
        </authorList>
    </citation>
    <scope>NUCLEOTIDE SEQUENCE</scope>
    <source>
        <strain evidence="1">KMM 9713</strain>
    </source>
</reference>
<dbReference type="Proteomes" id="UP001152599">
    <property type="component" value="Unassembled WGS sequence"/>
</dbReference>
<proteinExistence type="predicted"/>
<sequence>MQSNTVDLKAYVEKGISFETYYKEVKEVAGKDENEVDFHSYYVLNAQRMDRLQKKITLSDQQKERLSKINRKITFLIITEGWCGDAAQSLPVVQKIVEASDNLDAKLVYRDENPDLMDAYLTNGGKSIPIVIGMDSTTGEHIFRWGPRPEFGNALLKKFKAEKITKEEFQLELQKAYNKDKGAAIVDELLSKLES</sequence>
<gene>
    <name evidence="1" type="ORF">NMK71_07080</name>
</gene>
<protein>
    <submittedName>
        <fullName evidence="1">Thioredoxin family protein</fullName>
    </submittedName>
</protein>
<evidence type="ECO:0000313" key="2">
    <source>
        <dbReference type="Proteomes" id="UP001152599"/>
    </source>
</evidence>
<dbReference type="EMBL" id="JANCMU010000003">
    <property type="protein sequence ID" value="MDG4946174.1"/>
    <property type="molecule type" value="Genomic_DNA"/>
</dbReference>
<dbReference type="SUPFAM" id="SSF52833">
    <property type="entry name" value="Thioredoxin-like"/>
    <property type="match status" value="1"/>
</dbReference>
<keyword evidence="2" id="KW-1185">Reference proteome</keyword>
<evidence type="ECO:0000313" key="1">
    <source>
        <dbReference type="EMBL" id="MDG4946174.1"/>
    </source>
</evidence>
<organism evidence="1 2">
    <name type="scientific">Profundicola chukchiensis</name>
    <dbReference type="NCBI Taxonomy" id="2961959"/>
    <lineage>
        <taxon>Bacteria</taxon>
        <taxon>Pseudomonadati</taxon>
        <taxon>Bacteroidota</taxon>
        <taxon>Flavobacteriia</taxon>
        <taxon>Flavobacteriales</taxon>
        <taxon>Weeksellaceae</taxon>
        <taxon>Profundicola</taxon>
    </lineage>
</organism>
<dbReference type="Gene3D" id="3.40.30.10">
    <property type="entry name" value="Glutaredoxin"/>
    <property type="match status" value="1"/>
</dbReference>
<comment type="caution">
    <text evidence="1">The sequence shown here is derived from an EMBL/GenBank/DDBJ whole genome shotgun (WGS) entry which is preliminary data.</text>
</comment>
<accession>A0A9X4MY79</accession>
<dbReference type="AlphaFoldDB" id="A0A9X4MY79"/>
<name>A0A9X4MY79_9FLAO</name>